<evidence type="ECO:0000256" key="2">
    <source>
        <dbReference type="ARBA" id="ARBA00023054"/>
    </source>
</evidence>
<dbReference type="Pfam" id="PF25954">
    <property type="entry name" value="Beta-barrel_RND_2"/>
    <property type="match status" value="1"/>
</dbReference>
<reference evidence="4 5" key="1">
    <citation type="submission" date="2019-02" db="EMBL/GenBank/DDBJ databases">
        <title>Deep-cultivation of Planctomycetes and their phenomic and genomic characterization uncovers novel biology.</title>
        <authorList>
            <person name="Wiegand S."/>
            <person name="Jogler M."/>
            <person name="Boedeker C."/>
            <person name="Pinto D."/>
            <person name="Vollmers J."/>
            <person name="Rivas-Marin E."/>
            <person name="Kohn T."/>
            <person name="Peeters S.H."/>
            <person name="Heuer A."/>
            <person name="Rast P."/>
            <person name="Oberbeckmann S."/>
            <person name="Bunk B."/>
            <person name="Jeske O."/>
            <person name="Meyerdierks A."/>
            <person name="Storesund J.E."/>
            <person name="Kallscheuer N."/>
            <person name="Luecker S."/>
            <person name="Lage O.M."/>
            <person name="Pohl T."/>
            <person name="Merkel B.J."/>
            <person name="Hornburger P."/>
            <person name="Mueller R.-W."/>
            <person name="Bruemmer F."/>
            <person name="Labrenz M."/>
            <person name="Spormann A.M."/>
            <person name="Op Den Camp H."/>
            <person name="Overmann J."/>
            <person name="Amann R."/>
            <person name="Jetten M.S.M."/>
            <person name="Mascher T."/>
            <person name="Medema M.H."/>
            <person name="Devos D.P."/>
            <person name="Kaster A.-K."/>
            <person name="Ovreas L."/>
            <person name="Rohde M."/>
            <person name="Galperin M.Y."/>
            <person name="Jogler C."/>
        </authorList>
    </citation>
    <scope>NUCLEOTIDE SEQUENCE [LARGE SCALE GENOMIC DNA]</scope>
    <source>
        <strain evidence="4 5">CA13</strain>
    </source>
</reference>
<dbReference type="GO" id="GO:0030313">
    <property type="term" value="C:cell envelope"/>
    <property type="evidence" value="ECO:0007669"/>
    <property type="project" value="UniProtKB-SubCell"/>
</dbReference>
<comment type="subcellular location">
    <subcellularLocation>
        <location evidence="1">Cell envelope</location>
    </subcellularLocation>
</comment>
<dbReference type="RefSeq" id="WP_146404346.1">
    <property type="nucleotide sequence ID" value="NZ_SJPJ01000002.1"/>
</dbReference>
<gene>
    <name evidence="4" type="ORF">CA13_71010</name>
</gene>
<evidence type="ECO:0000259" key="3">
    <source>
        <dbReference type="Pfam" id="PF25954"/>
    </source>
</evidence>
<comment type="caution">
    <text evidence="4">The sequence shown here is derived from an EMBL/GenBank/DDBJ whole genome shotgun (WGS) entry which is preliminary data.</text>
</comment>
<proteinExistence type="predicted"/>
<dbReference type="InterPro" id="IPR058792">
    <property type="entry name" value="Beta-barrel_RND_2"/>
</dbReference>
<dbReference type="Gene3D" id="1.10.287.470">
    <property type="entry name" value="Helix hairpin bin"/>
    <property type="match status" value="1"/>
</dbReference>
<dbReference type="OrthoDB" id="9806939at2"/>
<accession>A0A5C5YP01</accession>
<dbReference type="Proteomes" id="UP000315010">
    <property type="component" value="Unassembled WGS sequence"/>
</dbReference>
<dbReference type="Gene3D" id="2.40.30.170">
    <property type="match status" value="1"/>
</dbReference>
<dbReference type="InterPro" id="IPR050465">
    <property type="entry name" value="UPF0194_transport"/>
</dbReference>
<evidence type="ECO:0000313" key="5">
    <source>
        <dbReference type="Proteomes" id="UP000315010"/>
    </source>
</evidence>
<protein>
    <submittedName>
        <fullName evidence="4">HlyD family secretion protein</fullName>
    </submittedName>
</protein>
<keyword evidence="2" id="KW-0175">Coiled coil</keyword>
<evidence type="ECO:0000313" key="4">
    <source>
        <dbReference type="EMBL" id="TWT76605.1"/>
    </source>
</evidence>
<dbReference type="Gene3D" id="2.40.50.100">
    <property type="match status" value="1"/>
</dbReference>
<name>A0A5C5YP01_9BACT</name>
<feature type="domain" description="CusB-like beta-barrel" evidence="3">
    <location>
        <begin position="387"/>
        <end position="456"/>
    </location>
</feature>
<dbReference type="SUPFAM" id="SSF111369">
    <property type="entry name" value="HlyD-like secretion proteins"/>
    <property type="match status" value="1"/>
</dbReference>
<dbReference type="PANTHER" id="PTHR32347">
    <property type="entry name" value="EFFLUX SYSTEM COMPONENT YKNX-RELATED"/>
    <property type="match status" value="1"/>
</dbReference>
<dbReference type="EMBL" id="SJPJ01000002">
    <property type="protein sequence ID" value="TWT76605.1"/>
    <property type="molecule type" value="Genomic_DNA"/>
</dbReference>
<evidence type="ECO:0000256" key="1">
    <source>
        <dbReference type="ARBA" id="ARBA00004196"/>
    </source>
</evidence>
<sequence>MPNSLALDAFSDAYDPASIPHAQSIDDKLRILSMAIELQLHLDLALTLADAGNRISDEIAAFLGASQVLVAWRDGALPDVESEHGAISFSIVGQTESEPHAGHSLDTRIALATLEEIALRGSLSEWPAVEANNRHSLLAVGQFADAMQCKRIIGISLVNGNGVRCGAILVADPDVAQQSVAATLLDILRYPITSKLSSIKRAAPSRPERWLRNASGYIQSSHSKVFAAVAMACLLLLCVPLKYSIRCECELQSVHRRYIAAPIDAPLEHTYVRPGDVVAAGDLLATIDSREIDFELAGIHAQLSRAEQERHQKAVAHKFADSKIAFLEVERLRLQTELLEFQRGNLQVRSPIAGVVVSGDHRDSEGIPLKEGDTLYEIAPLGEVVAEVAIDEREFFNVKDGMPVTVTLFAIPSRTLRSRVDRIHPQAELNDHQNVFIAESTILDPENVLRPGMRGYAWIESDRRVIGWILFHRAFGALRSTVGW</sequence>
<keyword evidence="5" id="KW-1185">Reference proteome</keyword>
<organism evidence="4 5">
    <name type="scientific">Novipirellula herctigrandis</name>
    <dbReference type="NCBI Taxonomy" id="2527986"/>
    <lineage>
        <taxon>Bacteria</taxon>
        <taxon>Pseudomonadati</taxon>
        <taxon>Planctomycetota</taxon>
        <taxon>Planctomycetia</taxon>
        <taxon>Pirellulales</taxon>
        <taxon>Pirellulaceae</taxon>
        <taxon>Novipirellula</taxon>
    </lineage>
</organism>
<dbReference type="PANTHER" id="PTHR32347:SF23">
    <property type="entry name" value="BLL5650 PROTEIN"/>
    <property type="match status" value="1"/>
</dbReference>
<dbReference type="AlphaFoldDB" id="A0A5C5YP01"/>